<accession>A0AA87Z9T4</accession>
<dbReference type="GO" id="GO:0098542">
    <property type="term" value="P:defense response to other organism"/>
    <property type="evidence" value="ECO:0007669"/>
    <property type="project" value="TreeGrafter"/>
</dbReference>
<dbReference type="Gene3D" id="1.10.8.430">
    <property type="entry name" value="Helical domain of apoptotic protease-activating factors"/>
    <property type="match status" value="1"/>
</dbReference>
<proteinExistence type="predicted"/>
<dbReference type="FunFam" id="1.10.10.10:FF:000322">
    <property type="entry name" value="Probable disease resistance protein At1g63360"/>
    <property type="match status" value="1"/>
</dbReference>
<dbReference type="Gene3D" id="1.20.5.4130">
    <property type="match status" value="1"/>
</dbReference>
<evidence type="ECO:0000256" key="1">
    <source>
        <dbReference type="ARBA" id="ARBA00022737"/>
    </source>
</evidence>
<dbReference type="InterPro" id="IPR055414">
    <property type="entry name" value="LRR_R13L4/SHOC2-like"/>
</dbReference>
<organism evidence="8 9">
    <name type="scientific">Ficus carica</name>
    <name type="common">Common fig</name>
    <dbReference type="NCBI Taxonomy" id="3494"/>
    <lineage>
        <taxon>Eukaryota</taxon>
        <taxon>Viridiplantae</taxon>
        <taxon>Streptophyta</taxon>
        <taxon>Embryophyta</taxon>
        <taxon>Tracheophyta</taxon>
        <taxon>Spermatophyta</taxon>
        <taxon>Magnoliopsida</taxon>
        <taxon>eudicotyledons</taxon>
        <taxon>Gunneridae</taxon>
        <taxon>Pentapetalae</taxon>
        <taxon>rosids</taxon>
        <taxon>fabids</taxon>
        <taxon>Rosales</taxon>
        <taxon>Moraceae</taxon>
        <taxon>Ficeae</taxon>
        <taxon>Ficus</taxon>
    </lineage>
</organism>
<keyword evidence="1" id="KW-0677">Repeat</keyword>
<gene>
    <name evidence="8" type="ORF">TIFTF001_003905</name>
</gene>
<dbReference type="Pfam" id="PF00931">
    <property type="entry name" value="NB-ARC"/>
    <property type="match status" value="1"/>
</dbReference>
<protein>
    <submittedName>
        <fullName evidence="8">Uncharacterized protein</fullName>
    </submittedName>
</protein>
<evidence type="ECO:0000259" key="7">
    <source>
        <dbReference type="Pfam" id="PF23598"/>
    </source>
</evidence>
<evidence type="ECO:0000259" key="4">
    <source>
        <dbReference type="Pfam" id="PF00931"/>
    </source>
</evidence>
<dbReference type="Pfam" id="PF18052">
    <property type="entry name" value="Rx_N"/>
    <property type="match status" value="1"/>
</dbReference>
<evidence type="ECO:0000259" key="6">
    <source>
        <dbReference type="Pfam" id="PF23559"/>
    </source>
</evidence>
<dbReference type="InterPro" id="IPR032675">
    <property type="entry name" value="LRR_dom_sf"/>
</dbReference>
<evidence type="ECO:0000256" key="2">
    <source>
        <dbReference type="ARBA" id="ARBA00022741"/>
    </source>
</evidence>
<dbReference type="InterPro" id="IPR036388">
    <property type="entry name" value="WH-like_DNA-bd_sf"/>
</dbReference>
<dbReference type="Gene3D" id="3.80.10.10">
    <property type="entry name" value="Ribonuclease Inhibitor"/>
    <property type="match status" value="1"/>
</dbReference>
<dbReference type="SUPFAM" id="SSF52058">
    <property type="entry name" value="L domain-like"/>
    <property type="match status" value="1"/>
</dbReference>
<feature type="domain" description="Disease resistance R13L4/SHOC-2-like LRR" evidence="7">
    <location>
        <begin position="553"/>
        <end position="880"/>
    </location>
</feature>
<feature type="domain" description="NB-ARC" evidence="4">
    <location>
        <begin position="175"/>
        <end position="351"/>
    </location>
</feature>
<evidence type="ECO:0000313" key="9">
    <source>
        <dbReference type="Proteomes" id="UP001187192"/>
    </source>
</evidence>
<dbReference type="PANTHER" id="PTHR23155:SF1205">
    <property type="entry name" value="DISEASE RESISTANCE PROTEIN RPM1"/>
    <property type="match status" value="1"/>
</dbReference>
<dbReference type="InterPro" id="IPR038005">
    <property type="entry name" value="RX-like_CC"/>
</dbReference>
<evidence type="ECO:0000259" key="5">
    <source>
        <dbReference type="Pfam" id="PF18052"/>
    </source>
</evidence>
<dbReference type="PRINTS" id="PR00364">
    <property type="entry name" value="DISEASERSIST"/>
</dbReference>
<dbReference type="Pfam" id="PF23598">
    <property type="entry name" value="LRR_14"/>
    <property type="match status" value="1"/>
</dbReference>
<name>A0AA87Z9T4_FICCA</name>
<dbReference type="GO" id="GO:0043531">
    <property type="term" value="F:ADP binding"/>
    <property type="evidence" value="ECO:0007669"/>
    <property type="project" value="InterPro"/>
</dbReference>
<keyword evidence="3" id="KW-0611">Plant defense</keyword>
<dbReference type="CDD" id="cd14798">
    <property type="entry name" value="RX-CC_like"/>
    <property type="match status" value="1"/>
</dbReference>
<keyword evidence="9" id="KW-1185">Reference proteome</keyword>
<dbReference type="Gene3D" id="1.10.10.10">
    <property type="entry name" value="Winged helix-like DNA-binding domain superfamily/Winged helix DNA-binding domain"/>
    <property type="match status" value="1"/>
</dbReference>
<dbReference type="FunFam" id="3.40.50.300:FF:001091">
    <property type="entry name" value="Probable disease resistance protein At1g61300"/>
    <property type="match status" value="1"/>
</dbReference>
<evidence type="ECO:0000256" key="3">
    <source>
        <dbReference type="ARBA" id="ARBA00022821"/>
    </source>
</evidence>
<dbReference type="AlphaFoldDB" id="A0AA87Z9T4"/>
<dbReference type="Proteomes" id="UP001187192">
    <property type="component" value="Unassembled WGS sequence"/>
</dbReference>
<dbReference type="Pfam" id="PF23559">
    <property type="entry name" value="WHD_DRP"/>
    <property type="match status" value="1"/>
</dbReference>
<reference evidence="8" key="1">
    <citation type="submission" date="2023-07" db="EMBL/GenBank/DDBJ databases">
        <title>draft genome sequence of fig (Ficus carica).</title>
        <authorList>
            <person name="Takahashi T."/>
            <person name="Nishimura K."/>
        </authorList>
    </citation>
    <scope>NUCLEOTIDE SEQUENCE</scope>
</reference>
<evidence type="ECO:0000313" key="8">
    <source>
        <dbReference type="EMBL" id="GMN32984.1"/>
    </source>
</evidence>
<dbReference type="InterPro" id="IPR027417">
    <property type="entry name" value="P-loop_NTPase"/>
</dbReference>
<dbReference type="EMBL" id="BTGU01000004">
    <property type="protein sequence ID" value="GMN32984.1"/>
    <property type="molecule type" value="Genomic_DNA"/>
</dbReference>
<dbReference type="InterPro" id="IPR002182">
    <property type="entry name" value="NB-ARC"/>
</dbReference>
<dbReference type="PANTHER" id="PTHR23155">
    <property type="entry name" value="DISEASE RESISTANCE PROTEIN RP"/>
    <property type="match status" value="1"/>
</dbReference>
<dbReference type="InterPro" id="IPR058922">
    <property type="entry name" value="WHD_DRP"/>
</dbReference>
<dbReference type="SUPFAM" id="SSF52540">
    <property type="entry name" value="P-loop containing nucleoside triphosphate hydrolases"/>
    <property type="match status" value="1"/>
</dbReference>
<dbReference type="InterPro" id="IPR044974">
    <property type="entry name" value="Disease_R_plants"/>
</dbReference>
<keyword evidence="2" id="KW-0547">Nucleotide-binding</keyword>
<feature type="domain" description="Disease resistance protein winged helix" evidence="6">
    <location>
        <begin position="439"/>
        <end position="509"/>
    </location>
</feature>
<dbReference type="Gene3D" id="3.40.50.300">
    <property type="entry name" value="P-loop containing nucleotide triphosphate hydrolases"/>
    <property type="match status" value="1"/>
</dbReference>
<feature type="domain" description="Disease resistance N-terminal" evidence="5">
    <location>
        <begin position="8"/>
        <end position="95"/>
    </location>
</feature>
<sequence length="926" mass="106418">MAALPVDYTIGKIVSLLENEVLLLGGIRYELHEIKHELLSVKSFLEDADQKTKAAYYSSQAEKAWIDNVRDISYDVEDIIDEVMYHLNRSQLGDSKFTRLLRNAILFPKSLWMRHHIGTKLQNVKDMIRAIPERQRRYGVKRIEGNKFCDGQRSSQVRGESSLFLTNEELVGIADQKNALLQMLMDGEVLSLKTISVVGMGGSGKTTLVGQAYNSLIVKQNFDCCAWICVSRNYVVDDLLRSMINELYKGTASLMSIDLSTLSYRQLIEMLVNFLKPLRYIIVLDDVWNVNLWSEIRLAFPDNKRGSRILLTTRREDVGSFSFGVKSCMHHIELLGKDKAWALFCSKAFSNCPNNQCPPEIEILAKDIVAKCQGLPLAIVVLAGLMTTKKLEMEWRKIYSSFSWELSNNPVLESLKSVLMLSFDDLPYPLKRCFLYCCIFPEDCLIRRNRLVRLWMAEGFMEEVRGLTPEEVAESYLMELGYRGMLEVVKNPSGRPKGCKMHDLMRELASSMSEKENFCIVNDSLKTLKENKARRLSTQTYDGEIESWRCISQLRSFFVFSNKDGSSSSLLSMPSGFRLLRVLDMEYVPICKLPSEVGNLFNLRYLNLKGTGIRKLPKSIGRLHNLQTLNLYQTRVKKLPSEIMNLRNLRYLISCYYDLELVDEFHYASCTQIPSDITQLQQLQVLHFIKVNDHATKYLKNLTQLTCMGIELTREADERFLCSSIEKLHHLCHLAIKASTDEEVLRLEALSSPPPNLHRLNLIGKLDKVPHWFQSLYNLKALYLSWSRLAENPLRYIRSLPNLQRLTLVNAYTGKRFHFPEGFITLKSLILHNFPCLNEIVIDKGGMSGVQNLWLFNCMALKTLPLGIEHLTNLQHINLKNVSQLLIESIRGEESVDRPRVQHVSKINDYYQSQSGWYCENLAPRD</sequence>
<comment type="caution">
    <text evidence="8">The sequence shown here is derived from an EMBL/GenBank/DDBJ whole genome shotgun (WGS) entry which is preliminary data.</text>
</comment>
<dbReference type="InterPro" id="IPR041118">
    <property type="entry name" value="Rx_N"/>
</dbReference>
<dbReference type="InterPro" id="IPR042197">
    <property type="entry name" value="Apaf_helical"/>
</dbReference>